<proteinExistence type="predicted"/>
<dbReference type="RefSeq" id="XP_025396182.1">
    <property type="nucleotide sequence ID" value="XM_025544010.1"/>
</dbReference>
<feature type="region of interest" description="Disordered" evidence="1">
    <location>
        <begin position="1"/>
        <end position="31"/>
    </location>
</feature>
<keyword evidence="3" id="KW-1185">Reference proteome</keyword>
<dbReference type="AlphaFoldDB" id="A0A317VAV6"/>
<evidence type="ECO:0000313" key="3">
    <source>
        <dbReference type="Proteomes" id="UP000247233"/>
    </source>
</evidence>
<dbReference type="GeneID" id="37066247"/>
<reference evidence="2 3" key="1">
    <citation type="submission" date="2016-12" db="EMBL/GenBank/DDBJ databases">
        <title>The genomes of Aspergillus section Nigri reveals drivers in fungal speciation.</title>
        <authorList>
            <consortium name="DOE Joint Genome Institute"/>
            <person name="Vesth T.C."/>
            <person name="Nybo J."/>
            <person name="Theobald S."/>
            <person name="Brandl J."/>
            <person name="Frisvad J.C."/>
            <person name="Nielsen K.F."/>
            <person name="Lyhne E.K."/>
            <person name="Kogle M.E."/>
            <person name="Kuo A."/>
            <person name="Riley R."/>
            <person name="Clum A."/>
            <person name="Nolan M."/>
            <person name="Lipzen A."/>
            <person name="Salamov A."/>
            <person name="Henrissat B."/>
            <person name="Wiebenga A."/>
            <person name="De Vries R.P."/>
            <person name="Grigoriev I.V."/>
            <person name="Mortensen U.H."/>
            <person name="Andersen M.R."/>
            <person name="Baker S.E."/>
        </authorList>
    </citation>
    <scope>NUCLEOTIDE SEQUENCE [LARGE SCALE GENOMIC DNA]</scope>
    <source>
        <strain evidence="2 3">CBS 117.55</strain>
    </source>
</reference>
<dbReference type="OrthoDB" id="5335351at2759"/>
<dbReference type="VEuPathDB" id="FungiDB:BO70DRAFT_365213"/>
<comment type="caution">
    <text evidence="2">The sequence shown here is derived from an EMBL/GenBank/DDBJ whole genome shotgun (WGS) entry which is preliminary data.</text>
</comment>
<name>A0A317VAV6_9EURO</name>
<protein>
    <submittedName>
        <fullName evidence="2">Uncharacterized protein</fullName>
    </submittedName>
</protein>
<evidence type="ECO:0000313" key="2">
    <source>
        <dbReference type="EMBL" id="PWY71483.1"/>
    </source>
</evidence>
<gene>
    <name evidence="2" type="ORF">BO70DRAFT_365213</name>
</gene>
<dbReference type="EMBL" id="MSFL01000028">
    <property type="protein sequence ID" value="PWY71483.1"/>
    <property type="molecule type" value="Genomic_DNA"/>
</dbReference>
<accession>A0A317VAV6</accession>
<dbReference type="Proteomes" id="UP000247233">
    <property type="component" value="Unassembled WGS sequence"/>
</dbReference>
<sequence length="128" mass="14855">MTLSGKDYRTSRGGDESCDTELHSQDTTKNLKDHDWNQLEEEYIDSMEKHGGAEQALCIRVSKLLEIFTAWSETTITRDEIRALKRFKTQVQHVQTSEENLEKKRKHYIDVVKAFESALALLNDRVKP</sequence>
<evidence type="ECO:0000256" key="1">
    <source>
        <dbReference type="SAM" id="MobiDB-lite"/>
    </source>
</evidence>
<organism evidence="2 3">
    <name type="scientific">Aspergillus heteromorphus CBS 117.55</name>
    <dbReference type="NCBI Taxonomy" id="1448321"/>
    <lineage>
        <taxon>Eukaryota</taxon>
        <taxon>Fungi</taxon>
        <taxon>Dikarya</taxon>
        <taxon>Ascomycota</taxon>
        <taxon>Pezizomycotina</taxon>
        <taxon>Eurotiomycetes</taxon>
        <taxon>Eurotiomycetidae</taxon>
        <taxon>Eurotiales</taxon>
        <taxon>Aspergillaceae</taxon>
        <taxon>Aspergillus</taxon>
        <taxon>Aspergillus subgen. Circumdati</taxon>
    </lineage>
</organism>
<dbReference type="STRING" id="1448321.A0A317VAV6"/>